<dbReference type="AlphaFoldDB" id="A0A9Q3BGX0"/>
<protein>
    <submittedName>
        <fullName evidence="2">Uncharacterized protein</fullName>
    </submittedName>
</protein>
<organism evidence="2 3">
    <name type="scientific">Austropuccinia psidii MF-1</name>
    <dbReference type="NCBI Taxonomy" id="1389203"/>
    <lineage>
        <taxon>Eukaryota</taxon>
        <taxon>Fungi</taxon>
        <taxon>Dikarya</taxon>
        <taxon>Basidiomycota</taxon>
        <taxon>Pucciniomycotina</taxon>
        <taxon>Pucciniomycetes</taxon>
        <taxon>Pucciniales</taxon>
        <taxon>Sphaerophragmiaceae</taxon>
        <taxon>Austropuccinia</taxon>
    </lineage>
</organism>
<name>A0A9Q3BGX0_9BASI</name>
<evidence type="ECO:0000313" key="3">
    <source>
        <dbReference type="Proteomes" id="UP000765509"/>
    </source>
</evidence>
<gene>
    <name evidence="2" type="ORF">O181_004767</name>
</gene>
<keyword evidence="3" id="KW-1185">Reference proteome</keyword>
<dbReference type="Proteomes" id="UP000765509">
    <property type="component" value="Unassembled WGS sequence"/>
</dbReference>
<sequence>MTIIYKEVKSHTHSYGFSIWPLENVKSNSAYDPEVAARIPIHFMKIHRKNNFRFSQWAPGSGTPDTNQSETEETEIPIFRIRSSEISLKIMPNTNSVAYCCNSFNKNTAAQNLNPS</sequence>
<comment type="caution">
    <text evidence="2">The sequence shown here is derived from an EMBL/GenBank/DDBJ whole genome shotgun (WGS) entry which is preliminary data.</text>
</comment>
<evidence type="ECO:0000256" key="1">
    <source>
        <dbReference type="SAM" id="MobiDB-lite"/>
    </source>
</evidence>
<dbReference type="EMBL" id="AVOT02000941">
    <property type="protein sequence ID" value="MBW0465052.1"/>
    <property type="molecule type" value="Genomic_DNA"/>
</dbReference>
<feature type="region of interest" description="Disordered" evidence="1">
    <location>
        <begin position="55"/>
        <end position="74"/>
    </location>
</feature>
<accession>A0A9Q3BGX0</accession>
<evidence type="ECO:0000313" key="2">
    <source>
        <dbReference type="EMBL" id="MBW0465052.1"/>
    </source>
</evidence>
<proteinExistence type="predicted"/>
<reference evidence="2" key="1">
    <citation type="submission" date="2021-03" db="EMBL/GenBank/DDBJ databases">
        <title>Draft genome sequence of rust myrtle Austropuccinia psidii MF-1, a brazilian biotype.</title>
        <authorList>
            <person name="Quecine M.C."/>
            <person name="Pachon D.M.R."/>
            <person name="Bonatelli M.L."/>
            <person name="Correr F.H."/>
            <person name="Franceschini L.M."/>
            <person name="Leite T.F."/>
            <person name="Margarido G.R.A."/>
            <person name="Almeida C.A."/>
            <person name="Ferrarezi J.A."/>
            <person name="Labate C.A."/>
        </authorList>
    </citation>
    <scope>NUCLEOTIDE SEQUENCE</scope>
    <source>
        <strain evidence="2">MF-1</strain>
    </source>
</reference>